<dbReference type="InterPro" id="IPR036691">
    <property type="entry name" value="Endo/exonu/phosph_ase_sf"/>
</dbReference>
<protein>
    <submittedName>
        <fullName evidence="1">Uncharacterized protein</fullName>
    </submittedName>
</protein>
<dbReference type="Proteomes" id="UP000694568">
    <property type="component" value="Unplaced"/>
</dbReference>
<evidence type="ECO:0000313" key="1">
    <source>
        <dbReference type="Ensembl" id="ENSSLUP00000022423.1"/>
    </source>
</evidence>
<accession>A0A8C9YBG1</accession>
<dbReference type="Ensembl" id="ENSSLUT00000023167.1">
    <property type="protein sequence ID" value="ENSSLUP00000022423.1"/>
    <property type="gene ID" value="ENSSLUG00000010311.1"/>
</dbReference>
<keyword evidence="2" id="KW-1185">Reference proteome</keyword>
<evidence type="ECO:0000313" key="2">
    <source>
        <dbReference type="Proteomes" id="UP000694568"/>
    </source>
</evidence>
<dbReference type="GeneTree" id="ENSGT00990000205182"/>
<dbReference type="Gene3D" id="3.60.10.10">
    <property type="entry name" value="Endonuclease/exonuclease/phosphatase"/>
    <property type="match status" value="1"/>
</dbReference>
<name>A0A8C9YBG1_SANLU</name>
<organism evidence="1 2">
    <name type="scientific">Sander lucioperca</name>
    <name type="common">Pike-perch</name>
    <name type="synonym">Perca lucioperca</name>
    <dbReference type="NCBI Taxonomy" id="283035"/>
    <lineage>
        <taxon>Eukaryota</taxon>
        <taxon>Metazoa</taxon>
        <taxon>Chordata</taxon>
        <taxon>Craniata</taxon>
        <taxon>Vertebrata</taxon>
        <taxon>Euteleostomi</taxon>
        <taxon>Actinopterygii</taxon>
        <taxon>Neopterygii</taxon>
        <taxon>Teleostei</taxon>
        <taxon>Neoteleostei</taxon>
        <taxon>Acanthomorphata</taxon>
        <taxon>Eupercaria</taxon>
        <taxon>Perciformes</taxon>
        <taxon>Percoidei</taxon>
        <taxon>Percidae</taxon>
        <taxon>Luciopercinae</taxon>
        <taxon>Sander</taxon>
    </lineage>
</organism>
<reference evidence="1" key="2">
    <citation type="submission" date="2025-09" db="UniProtKB">
        <authorList>
            <consortium name="Ensembl"/>
        </authorList>
    </citation>
    <scope>IDENTIFICATION</scope>
</reference>
<dbReference type="SUPFAM" id="SSF56219">
    <property type="entry name" value="DNase I-like"/>
    <property type="match status" value="1"/>
</dbReference>
<sequence>CLNNSTHISIMRLTGTCAKLKKEGSQFIQKGRKRGVMILISNAIQFETLKEMKNKEGRYILNKGKIENQLVTLVNVYAHPDSDKRILICGGDFNITLNQDLDTTSTKKSSKIQVSQYLNTVLTELGISDIYQTGLLLIINSFCDFHQAFGPSNKRR</sequence>
<proteinExistence type="predicted"/>
<reference evidence="1" key="1">
    <citation type="submission" date="2025-08" db="UniProtKB">
        <authorList>
            <consortium name="Ensembl"/>
        </authorList>
    </citation>
    <scope>IDENTIFICATION</scope>
</reference>
<dbReference type="AlphaFoldDB" id="A0A8C9YBG1"/>